<evidence type="ECO:0000256" key="10">
    <source>
        <dbReference type="SAM" id="Phobius"/>
    </source>
</evidence>
<keyword evidence="5" id="KW-0677">Repeat</keyword>
<dbReference type="InterPro" id="IPR036249">
    <property type="entry name" value="Thioredoxin-like_sf"/>
</dbReference>
<evidence type="ECO:0000256" key="5">
    <source>
        <dbReference type="ARBA" id="ARBA00022737"/>
    </source>
</evidence>
<keyword evidence="13" id="KW-1185">Reference proteome</keyword>
<comment type="catalytic activity">
    <reaction evidence="1">
        <text>Catalyzes the rearrangement of -S-S- bonds in proteins.</text>
        <dbReference type="EC" id="5.3.4.1"/>
    </reaction>
</comment>
<dbReference type="STRING" id="268505.A0A2A9PL54"/>
<evidence type="ECO:0000256" key="3">
    <source>
        <dbReference type="ARBA" id="ARBA00012723"/>
    </source>
</evidence>
<dbReference type="InterPro" id="IPR051063">
    <property type="entry name" value="PDI"/>
</dbReference>
<dbReference type="InterPro" id="IPR017937">
    <property type="entry name" value="Thioredoxin_CS"/>
</dbReference>
<dbReference type="InterPro" id="IPR013766">
    <property type="entry name" value="Thioredoxin_domain"/>
</dbReference>
<protein>
    <recommendedName>
        <fullName evidence="3">protein disulfide-isomerase</fullName>
        <ecNumber evidence="3">5.3.4.1</ecNumber>
    </recommendedName>
</protein>
<dbReference type="OrthoDB" id="10264505at2759"/>
<evidence type="ECO:0000256" key="4">
    <source>
        <dbReference type="ARBA" id="ARBA00022729"/>
    </source>
</evidence>
<dbReference type="NCBIfam" id="TIGR01126">
    <property type="entry name" value="pdi_dom"/>
    <property type="match status" value="2"/>
</dbReference>
<evidence type="ECO:0000256" key="9">
    <source>
        <dbReference type="RuleBase" id="RU004208"/>
    </source>
</evidence>
<dbReference type="GO" id="GO:0003756">
    <property type="term" value="F:protein disulfide isomerase activity"/>
    <property type="evidence" value="ECO:0007669"/>
    <property type="project" value="UniProtKB-EC"/>
</dbReference>
<dbReference type="AlphaFoldDB" id="A0A2A9PL54"/>
<dbReference type="EC" id="5.3.4.1" evidence="3"/>
<evidence type="ECO:0000256" key="8">
    <source>
        <dbReference type="ARBA" id="ARBA00023284"/>
    </source>
</evidence>
<dbReference type="EMBL" id="LAZP02000042">
    <property type="protein sequence ID" value="PFH62089.1"/>
    <property type="molecule type" value="Genomic_DNA"/>
</dbReference>
<gene>
    <name evidence="12" type="ORF">XA68_15180</name>
</gene>
<reference evidence="12 13" key="2">
    <citation type="journal article" date="2017" name="Sci. Rep.">
        <title>Ant-infecting Ophiocordyceps genomes reveal a high diversity of potential behavioral manipulation genes and a possible major role for enterotoxins.</title>
        <authorList>
            <person name="de Bekker C."/>
            <person name="Ohm R.A."/>
            <person name="Evans H.C."/>
            <person name="Brachmann A."/>
            <person name="Hughes D.P."/>
        </authorList>
    </citation>
    <scope>NUCLEOTIDE SEQUENCE [LARGE SCALE GENOMIC DNA]</scope>
    <source>
        <strain evidence="12 13">SC16a</strain>
    </source>
</reference>
<evidence type="ECO:0000256" key="7">
    <source>
        <dbReference type="ARBA" id="ARBA00023235"/>
    </source>
</evidence>
<feature type="transmembrane region" description="Helical" evidence="10">
    <location>
        <begin position="62"/>
        <end position="79"/>
    </location>
</feature>
<dbReference type="CDD" id="cd02998">
    <property type="entry name" value="PDI_a_ERp38"/>
    <property type="match status" value="1"/>
</dbReference>
<keyword evidence="10" id="KW-0472">Membrane</keyword>
<evidence type="ECO:0000313" key="13">
    <source>
        <dbReference type="Proteomes" id="UP000037136"/>
    </source>
</evidence>
<evidence type="ECO:0000256" key="2">
    <source>
        <dbReference type="ARBA" id="ARBA00006347"/>
    </source>
</evidence>
<keyword evidence="4" id="KW-0732">Signal</keyword>
<dbReference type="SUPFAM" id="SSF47933">
    <property type="entry name" value="ERP29 C domain-like"/>
    <property type="match status" value="1"/>
</dbReference>
<name>A0A2A9PL54_OPHUN</name>
<dbReference type="Gene3D" id="1.20.1150.12">
    <property type="entry name" value="Endoplasmic reticulum resident protein 29, C-terminal domain"/>
    <property type="match status" value="1"/>
</dbReference>
<dbReference type="PANTHER" id="PTHR45672">
    <property type="entry name" value="PROTEIN DISULFIDE-ISOMERASE C17H9.14C-RELATED"/>
    <property type="match status" value="1"/>
</dbReference>
<evidence type="ECO:0000256" key="6">
    <source>
        <dbReference type="ARBA" id="ARBA00023157"/>
    </source>
</evidence>
<keyword evidence="10" id="KW-1133">Transmembrane helix</keyword>
<feature type="domain" description="Thioredoxin" evidence="11">
    <location>
        <begin position="63"/>
        <end position="186"/>
    </location>
</feature>
<dbReference type="PROSITE" id="PS00194">
    <property type="entry name" value="THIOREDOXIN_1"/>
    <property type="match status" value="2"/>
</dbReference>
<dbReference type="PROSITE" id="PS51352">
    <property type="entry name" value="THIOREDOXIN_2"/>
    <property type="match status" value="2"/>
</dbReference>
<keyword evidence="7" id="KW-0413">Isomerase</keyword>
<dbReference type="Pfam" id="PF07749">
    <property type="entry name" value="ERp29"/>
    <property type="match status" value="1"/>
</dbReference>
<feature type="domain" description="Thioredoxin" evidence="11">
    <location>
        <begin position="187"/>
        <end position="307"/>
    </location>
</feature>
<proteinExistence type="inferred from homology"/>
<reference evidence="12 13" key="1">
    <citation type="journal article" date="2015" name="BMC Genomics">
        <title>Gene expression during zombie ant biting behavior reflects the complexity underlying fungal parasitic behavioral manipulation.</title>
        <authorList>
            <person name="de Bekker C."/>
            <person name="Ohm R.A."/>
            <person name="Loreto R.G."/>
            <person name="Sebastian A."/>
            <person name="Albert I."/>
            <person name="Merrow M."/>
            <person name="Brachmann A."/>
            <person name="Hughes D.P."/>
        </authorList>
    </citation>
    <scope>NUCLEOTIDE SEQUENCE [LARGE SCALE GENOMIC DNA]</scope>
    <source>
        <strain evidence="12 13">SC16a</strain>
    </source>
</reference>
<comment type="caution">
    <text evidence="12">The sequence shown here is derived from an EMBL/GenBank/DDBJ whole genome shotgun (WGS) entry which is preliminary data.</text>
</comment>
<dbReference type="CDD" id="cd00238">
    <property type="entry name" value="ERp29c"/>
    <property type="match status" value="1"/>
</dbReference>
<dbReference type="FunFam" id="3.40.30.10:FF:000032">
    <property type="entry name" value="Protein disulfide-isomerase A6 homolog"/>
    <property type="match status" value="1"/>
</dbReference>
<evidence type="ECO:0000256" key="1">
    <source>
        <dbReference type="ARBA" id="ARBA00001182"/>
    </source>
</evidence>
<dbReference type="Pfam" id="PF00085">
    <property type="entry name" value="Thioredoxin"/>
    <property type="match status" value="2"/>
</dbReference>
<dbReference type="Gene3D" id="3.40.30.10">
    <property type="entry name" value="Glutaredoxin"/>
    <property type="match status" value="2"/>
</dbReference>
<dbReference type="InterPro" id="IPR036356">
    <property type="entry name" value="ERp29_C_sf"/>
</dbReference>
<dbReference type="Proteomes" id="UP000037136">
    <property type="component" value="Unassembled WGS sequence"/>
</dbReference>
<comment type="similarity">
    <text evidence="2 9">Belongs to the protein disulfide isomerase family.</text>
</comment>
<dbReference type="GO" id="GO:0005783">
    <property type="term" value="C:endoplasmic reticulum"/>
    <property type="evidence" value="ECO:0007669"/>
    <property type="project" value="InterPro"/>
</dbReference>
<sequence>MMKHSSVELTSVHRDSATGLRRTSTISIPILVHTATFRSYIQGSRAYRKPQSTIMVLMKKSFLLAALSAVAVAAASAVIDLTPSNFDKVVLKSGKPTLVEFFAPWCGHCKKLAPVYEELATAFQHAKDKVQIAKVDADAERSLGKRFDVQGFPTLKFFDGKSDKPEEYNGGRDLDSLSSFITEKTSVKHKKRAEMPSSVVMLNDKTFAEIIGKDKHVLVAFTAPWCGHCKNLAPTWELVAGAYALDDEVVIAKVDAESPDCKAVTEAQGVASYPTIKWFASGSKEGVLYEGARTEQGFLDHINEKAGTDRVSGGGLGPVAGTVASLDVLVAKLVGGDKLADVAAEVKKEAEKLKEGAQYKYAQYYVRVFDKLNASDKYAAKELGRLEGMLAKGGLAPAKRDEFQRKTNVLRHFVDKVSEKIEEVKDEL</sequence>
<evidence type="ECO:0000313" key="12">
    <source>
        <dbReference type="EMBL" id="PFH62089.1"/>
    </source>
</evidence>
<dbReference type="InterPro" id="IPR005788">
    <property type="entry name" value="PDI_thioredoxin-like_dom"/>
</dbReference>
<dbReference type="GO" id="GO:0006457">
    <property type="term" value="P:protein folding"/>
    <property type="evidence" value="ECO:0007669"/>
    <property type="project" value="TreeGrafter"/>
</dbReference>
<dbReference type="PANTHER" id="PTHR45672:SF11">
    <property type="entry name" value="PROTEIN DISULFIDE-ISOMERASE C17H9.14C"/>
    <property type="match status" value="1"/>
</dbReference>
<keyword evidence="10" id="KW-0812">Transmembrane</keyword>
<keyword evidence="6" id="KW-1015">Disulfide bond</keyword>
<organism evidence="12 13">
    <name type="scientific">Ophiocordyceps unilateralis</name>
    <name type="common">Zombie-ant fungus</name>
    <name type="synonym">Torrubia unilateralis</name>
    <dbReference type="NCBI Taxonomy" id="268505"/>
    <lineage>
        <taxon>Eukaryota</taxon>
        <taxon>Fungi</taxon>
        <taxon>Dikarya</taxon>
        <taxon>Ascomycota</taxon>
        <taxon>Pezizomycotina</taxon>
        <taxon>Sordariomycetes</taxon>
        <taxon>Hypocreomycetidae</taxon>
        <taxon>Hypocreales</taxon>
        <taxon>Ophiocordycipitaceae</taxon>
        <taxon>Ophiocordyceps</taxon>
    </lineage>
</organism>
<dbReference type="PRINTS" id="PR00421">
    <property type="entry name" value="THIOREDOXIN"/>
</dbReference>
<keyword evidence="8" id="KW-0676">Redox-active center</keyword>
<dbReference type="InterPro" id="IPR011679">
    <property type="entry name" value="ERp29_C"/>
</dbReference>
<accession>A0A2A9PL54</accession>
<dbReference type="SUPFAM" id="SSF52833">
    <property type="entry name" value="Thioredoxin-like"/>
    <property type="match status" value="2"/>
</dbReference>
<evidence type="ECO:0000259" key="11">
    <source>
        <dbReference type="PROSITE" id="PS51352"/>
    </source>
</evidence>